<dbReference type="EMBL" id="JARPOI010000004">
    <property type="protein sequence ID" value="KAJ9183910.1"/>
    <property type="molecule type" value="Genomic_DNA"/>
</dbReference>
<organism evidence="3 4">
    <name type="scientific">Hevea brasiliensis</name>
    <name type="common">Para rubber tree</name>
    <name type="synonym">Siphonia brasiliensis</name>
    <dbReference type="NCBI Taxonomy" id="3981"/>
    <lineage>
        <taxon>Eukaryota</taxon>
        <taxon>Viridiplantae</taxon>
        <taxon>Streptophyta</taxon>
        <taxon>Embryophyta</taxon>
        <taxon>Tracheophyta</taxon>
        <taxon>Spermatophyta</taxon>
        <taxon>Magnoliopsida</taxon>
        <taxon>eudicotyledons</taxon>
        <taxon>Gunneridae</taxon>
        <taxon>Pentapetalae</taxon>
        <taxon>rosids</taxon>
        <taxon>fabids</taxon>
        <taxon>Malpighiales</taxon>
        <taxon>Euphorbiaceae</taxon>
        <taxon>Crotonoideae</taxon>
        <taxon>Micrandreae</taxon>
        <taxon>Hevea</taxon>
    </lineage>
</organism>
<evidence type="ECO:0000313" key="3">
    <source>
        <dbReference type="EMBL" id="KAJ9183910.1"/>
    </source>
</evidence>
<dbReference type="Gene3D" id="1.25.40.10">
    <property type="entry name" value="Tetratricopeptide repeat domain"/>
    <property type="match status" value="4"/>
</dbReference>
<dbReference type="PROSITE" id="PS51375">
    <property type="entry name" value="PPR"/>
    <property type="match status" value="3"/>
</dbReference>
<feature type="repeat" description="PPR" evidence="2">
    <location>
        <begin position="91"/>
        <end position="125"/>
    </location>
</feature>
<evidence type="ECO:0000313" key="4">
    <source>
        <dbReference type="Proteomes" id="UP001174677"/>
    </source>
</evidence>
<accession>A0ABQ9MY81</accession>
<dbReference type="InterPro" id="IPR046960">
    <property type="entry name" value="PPR_At4g14850-like_plant"/>
</dbReference>
<gene>
    <name evidence="3" type="ORF">P3X46_007709</name>
</gene>
<dbReference type="InterPro" id="IPR002885">
    <property type="entry name" value="PPR_rpt"/>
</dbReference>
<dbReference type="Pfam" id="PF13041">
    <property type="entry name" value="PPR_2"/>
    <property type="match status" value="3"/>
</dbReference>
<dbReference type="PANTHER" id="PTHR47926">
    <property type="entry name" value="PENTATRICOPEPTIDE REPEAT-CONTAINING PROTEIN"/>
    <property type="match status" value="1"/>
</dbReference>
<dbReference type="Pfam" id="PF20431">
    <property type="entry name" value="E_motif"/>
    <property type="match status" value="1"/>
</dbReference>
<protein>
    <recommendedName>
        <fullName evidence="5">Pentacotripeptide-repeat region of PRORP domain-containing protein</fullName>
    </recommendedName>
</protein>
<sequence>MNGFHRLLLPGFAKSSAFKHRIISHHLSHSLAFSTLPSGIQYLKTPPPSPHSTQDPAQAIATQLSNCTSLPELNQIYAHVILTQMLDFYTAPFHWNNIIRSYTRLDAPAQALKVYVSMSRASVSPDCYTLPIILKATCQLFAIDIGRQLHSVAIRLGLQSNEYCESGLISLYAKSGEFNNAYKLFEENHERKLGSWNAIIGGLAQGGRAKEAIELFLEMRRCGLEPDDVTMVSVTSACGNLGDLDLAIQLHKYVFHAKNFGKPDILMLNSLVDMYGKCGRMDLAGRVFSRIGQKNVSSWTSMIVGYAMHGHVNEALECFHYMREADVRPNHVTFVGVLSACVHGGKVQEGRYFFDMMRNVYGIMPQMQHYGCMVDLLGRVGLLKEAREIVEGMPMKPNVVIWGCLMGACEKYGDVKMGEWVAKHLQELEPWNDGVYVVLSNIYASRGLWQEVERIRVGMKRRKLAKIPAYSLATS</sequence>
<reference evidence="3" key="1">
    <citation type="journal article" date="2023" name="Plant Biotechnol. J.">
        <title>Chromosome-level wild Hevea brasiliensis genome provides new tools for genomic-assisted breeding and valuable loci to elevate rubber yield.</title>
        <authorList>
            <person name="Cheng H."/>
            <person name="Song X."/>
            <person name="Hu Y."/>
            <person name="Wu T."/>
            <person name="Yang Q."/>
            <person name="An Z."/>
            <person name="Feng S."/>
            <person name="Deng Z."/>
            <person name="Wu W."/>
            <person name="Zeng X."/>
            <person name="Tu M."/>
            <person name="Wang X."/>
            <person name="Huang H."/>
        </authorList>
    </citation>
    <scope>NUCLEOTIDE SEQUENCE</scope>
    <source>
        <strain evidence="3">MT/VB/25A 57/8</strain>
    </source>
</reference>
<dbReference type="Proteomes" id="UP001174677">
    <property type="component" value="Chromosome 4"/>
</dbReference>
<keyword evidence="1" id="KW-0677">Repeat</keyword>
<feature type="repeat" description="PPR" evidence="2">
    <location>
        <begin position="295"/>
        <end position="329"/>
    </location>
</feature>
<keyword evidence="4" id="KW-1185">Reference proteome</keyword>
<name>A0ABQ9MY81_HEVBR</name>
<comment type="caution">
    <text evidence="3">The sequence shown here is derived from an EMBL/GenBank/DDBJ whole genome shotgun (WGS) entry which is preliminary data.</text>
</comment>
<evidence type="ECO:0008006" key="5">
    <source>
        <dbReference type="Google" id="ProtNLM"/>
    </source>
</evidence>
<evidence type="ECO:0000256" key="1">
    <source>
        <dbReference type="ARBA" id="ARBA00022737"/>
    </source>
</evidence>
<dbReference type="PANTHER" id="PTHR47926:SF491">
    <property type="entry name" value="(WILD MALAYSIAN BANANA) HYPOTHETICAL PROTEIN"/>
    <property type="match status" value="1"/>
</dbReference>
<proteinExistence type="predicted"/>
<dbReference type="InterPro" id="IPR011990">
    <property type="entry name" value="TPR-like_helical_dom_sf"/>
</dbReference>
<dbReference type="NCBIfam" id="TIGR00756">
    <property type="entry name" value="PPR"/>
    <property type="match status" value="2"/>
</dbReference>
<dbReference type="Pfam" id="PF01535">
    <property type="entry name" value="PPR"/>
    <property type="match status" value="2"/>
</dbReference>
<evidence type="ECO:0000256" key="2">
    <source>
        <dbReference type="PROSITE-ProRule" id="PRU00708"/>
    </source>
</evidence>
<dbReference type="InterPro" id="IPR046848">
    <property type="entry name" value="E_motif"/>
</dbReference>
<feature type="repeat" description="PPR" evidence="2">
    <location>
        <begin position="192"/>
        <end position="226"/>
    </location>
</feature>